<dbReference type="Pfam" id="PF01979">
    <property type="entry name" value="Amidohydro_1"/>
    <property type="match status" value="1"/>
</dbReference>
<dbReference type="HAMAP" id="MF_01518">
    <property type="entry name" value="Adenine_deamin"/>
    <property type="match status" value="1"/>
</dbReference>
<reference evidence="9" key="1">
    <citation type="journal article" date="2021" name="PeerJ">
        <title>Extensive microbial diversity within the chicken gut microbiome revealed by metagenomics and culture.</title>
        <authorList>
            <person name="Gilroy R."/>
            <person name="Ravi A."/>
            <person name="Getino M."/>
            <person name="Pursley I."/>
            <person name="Horton D.L."/>
            <person name="Alikhan N.F."/>
            <person name="Baker D."/>
            <person name="Gharbi K."/>
            <person name="Hall N."/>
            <person name="Watson M."/>
            <person name="Adriaenssens E.M."/>
            <person name="Foster-Nyarko E."/>
            <person name="Jarju S."/>
            <person name="Secka A."/>
            <person name="Antonio M."/>
            <person name="Oren A."/>
            <person name="Chaudhuri R.R."/>
            <person name="La Ragione R."/>
            <person name="Hildebrand F."/>
            <person name="Pallen M.J."/>
        </authorList>
    </citation>
    <scope>NUCLEOTIDE SEQUENCE</scope>
    <source>
        <strain evidence="9">2239</strain>
    </source>
</reference>
<dbReference type="Proteomes" id="UP000824193">
    <property type="component" value="Unassembled WGS sequence"/>
</dbReference>
<dbReference type="EMBL" id="DXFW01000019">
    <property type="protein sequence ID" value="HIX05694.1"/>
    <property type="molecule type" value="Genomic_DNA"/>
</dbReference>
<dbReference type="InterPro" id="IPR032466">
    <property type="entry name" value="Metal_Hydrolase"/>
</dbReference>
<name>A0A9D2ADK2_9FIRM</name>
<comment type="catalytic activity">
    <reaction evidence="5 6">
        <text>adenine + H2O + H(+) = hypoxanthine + NH4(+)</text>
        <dbReference type="Rhea" id="RHEA:23688"/>
        <dbReference type="ChEBI" id="CHEBI:15377"/>
        <dbReference type="ChEBI" id="CHEBI:15378"/>
        <dbReference type="ChEBI" id="CHEBI:16708"/>
        <dbReference type="ChEBI" id="CHEBI:17368"/>
        <dbReference type="ChEBI" id="CHEBI:28938"/>
        <dbReference type="EC" id="3.5.4.2"/>
    </reaction>
</comment>
<evidence type="ECO:0000256" key="3">
    <source>
        <dbReference type="ARBA" id="ARBA00022801"/>
    </source>
</evidence>
<dbReference type="InterPro" id="IPR006679">
    <property type="entry name" value="Adenine_deam"/>
</dbReference>
<accession>A0A9D2ADK2</accession>
<dbReference type="Gene3D" id="3.20.20.140">
    <property type="entry name" value="Metal-dependent hydrolases"/>
    <property type="match status" value="1"/>
</dbReference>
<proteinExistence type="inferred from homology"/>
<dbReference type="InterPro" id="IPR026912">
    <property type="entry name" value="Adenine_deam_C"/>
</dbReference>
<evidence type="ECO:0000259" key="8">
    <source>
        <dbReference type="Pfam" id="PF13382"/>
    </source>
</evidence>
<comment type="cofactor">
    <cofactor evidence="6">
        <name>Mn(2+)</name>
        <dbReference type="ChEBI" id="CHEBI:29035"/>
    </cofactor>
</comment>
<gene>
    <name evidence="6" type="primary">ade</name>
    <name evidence="9" type="ORF">H9865_06295</name>
</gene>
<dbReference type="InterPro" id="IPR006680">
    <property type="entry name" value="Amidohydro-rel"/>
</dbReference>
<comment type="caution">
    <text evidence="9">The sequence shown here is derived from an EMBL/GenBank/DDBJ whole genome shotgun (WGS) entry which is preliminary data.</text>
</comment>
<evidence type="ECO:0000256" key="1">
    <source>
        <dbReference type="ARBA" id="ARBA00006773"/>
    </source>
</evidence>
<dbReference type="Pfam" id="PF13382">
    <property type="entry name" value="Adenine_deam_C"/>
    <property type="match status" value="1"/>
</dbReference>
<dbReference type="AlphaFoldDB" id="A0A9D2ADK2"/>
<feature type="domain" description="Amidohydrolase-related" evidence="7">
    <location>
        <begin position="56"/>
        <end position="339"/>
    </location>
</feature>
<keyword evidence="3 6" id="KW-0378">Hydrolase</keyword>
<evidence type="ECO:0000259" key="7">
    <source>
        <dbReference type="Pfam" id="PF01979"/>
    </source>
</evidence>
<protein>
    <recommendedName>
        <fullName evidence="2 6">Adenine deaminase</fullName>
        <shortName evidence="6">Adenase</shortName>
        <shortName evidence="6">Adenine aminase</shortName>
        <ecNumber evidence="2 6">3.5.4.2</ecNumber>
    </recommendedName>
</protein>
<keyword evidence="4 6" id="KW-0464">Manganese</keyword>
<comment type="similarity">
    <text evidence="1 6">Belongs to the metallo-dependent hydrolases superfamily. Adenine deaminase family.</text>
</comment>
<dbReference type="Gene3D" id="2.30.40.10">
    <property type="entry name" value="Urease, subunit C, domain 1"/>
    <property type="match status" value="1"/>
</dbReference>
<dbReference type="InterPro" id="IPR011059">
    <property type="entry name" value="Metal-dep_hydrolase_composite"/>
</dbReference>
<dbReference type="SUPFAM" id="SSF51338">
    <property type="entry name" value="Composite domain of metallo-dependent hydrolases"/>
    <property type="match status" value="1"/>
</dbReference>
<evidence type="ECO:0000256" key="4">
    <source>
        <dbReference type="ARBA" id="ARBA00023211"/>
    </source>
</evidence>
<sequence>MLYDLVIKNTIYVNLFTHEMYPAQIAVQSGRIAHVTQPGEAELTGVWEYDAKNKFAVPGLIDTHLHIESSMMTPRYFARALAPRGTTTVCADPHEIANVMGLKGIQYMLQATENLPLRVLILAPSCVPSVPEVETCREPFGGKEIEWILEQPRIAGLGEVMDYPGVVADAPRMQEVLCAGRKAGVFIQGHAPDLTGEELSRYLAAGCESDHETHRVEEALEKLRAGMVLEVRHASNCYDLERLLPLLLRLDCLENITFCTDDTEPGDLVEHGHLDEMIRIAVKGGMDPIDAIKAATVNAARLIRLRDRGSLRPGNLADLLLVSDLHDFRPDEVFLGGELIARGGNMIREDKEEKQSYPNTMLLTTPIRPEDFQVPAHGPSVKLHTIAYNDDNKFVTSLETCEFPVENGCACIGNQADFSLFAVFERHGRNGSRALAPVHRLGLVTGAVATTISHDCHNLFVAGRDPQEMYLAASTLAATGGGIVCVEQGRVVFQLELPLAGLMCDEPPQVMAQKLEQLKEVLSRFGLPGHTPHMMLSSFALAVIPAVRLTDRGLLDTIRQEMIPLYAD</sequence>
<dbReference type="GO" id="GO:0006146">
    <property type="term" value="P:adenine catabolic process"/>
    <property type="evidence" value="ECO:0007669"/>
    <property type="project" value="InterPro"/>
</dbReference>
<dbReference type="SUPFAM" id="SSF51556">
    <property type="entry name" value="Metallo-dependent hydrolases"/>
    <property type="match status" value="1"/>
</dbReference>
<evidence type="ECO:0000256" key="2">
    <source>
        <dbReference type="ARBA" id="ARBA00012782"/>
    </source>
</evidence>
<feature type="domain" description="Adenine deaminase C-terminal" evidence="8">
    <location>
        <begin position="395"/>
        <end position="559"/>
    </location>
</feature>
<evidence type="ECO:0000256" key="5">
    <source>
        <dbReference type="ARBA" id="ARBA00047720"/>
    </source>
</evidence>
<dbReference type="GO" id="GO:0000034">
    <property type="term" value="F:adenine deaminase activity"/>
    <property type="evidence" value="ECO:0007669"/>
    <property type="project" value="UniProtKB-UniRule"/>
</dbReference>
<reference evidence="9" key="2">
    <citation type="submission" date="2021-04" db="EMBL/GenBank/DDBJ databases">
        <authorList>
            <person name="Gilroy R."/>
        </authorList>
    </citation>
    <scope>NUCLEOTIDE SEQUENCE</scope>
    <source>
        <strain evidence="9">2239</strain>
    </source>
</reference>
<evidence type="ECO:0000313" key="9">
    <source>
        <dbReference type="EMBL" id="HIX05694.1"/>
    </source>
</evidence>
<evidence type="ECO:0000256" key="6">
    <source>
        <dbReference type="HAMAP-Rule" id="MF_01518"/>
    </source>
</evidence>
<dbReference type="PANTHER" id="PTHR11113:SF2">
    <property type="entry name" value="ADENINE DEAMINASE"/>
    <property type="match status" value="1"/>
</dbReference>
<dbReference type="PANTHER" id="PTHR11113">
    <property type="entry name" value="N-ACETYLGLUCOSAMINE-6-PHOSPHATE DEACETYLASE"/>
    <property type="match status" value="1"/>
</dbReference>
<organism evidence="9 10">
    <name type="scientific">Candidatus Allofournierella pullicola</name>
    <dbReference type="NCBI Taxonomy" id="2838596"/>
    <lineage>
        <taxon>Bacteria</taxon>
        <taxon>Bacillati</taxon>
        <taxon>Bacillota</taxon>
        <taxon>Clostridia</taxon>
        <taxon>Eubacteriales</taxon>
        <taxon>Oscillospiraceae</taxon>
        <taxon>Allofournierella</taxon>
    </lineage>
</organism>
<evidence type="ECO:0000313" key="10">
    <source>
        <dbReference type="Proteomes" id="UP000824193"/>
    </source>
</evidence>
<dbReference type="EC" id="3.5.4.2" evidence="2 6"/>